<reference evidence="4 5" key="1">
    <citation type="journal article" date="2019" name="Nat. Commun.">
        <title>A new type of DNA phosphorothioation-based antiviral system in archaea.</title>
        <authorList>
            <person name="Xiong L."/>
            <person name="Liu S."/>
            <person name="Chen S."/>
            <person name="Xiao Y."/>
            <person name="Zhu B."/>
            <person name="Gao Y."/>
            <person name="Zhang Y."/>
            <person name="Chen B."/>
            <person name="Luo J."/>
            <person name="Deng Z."/>
            <person name="Chen X."/>
            <person name="Wang L."/>
            <person name="Chen S."/>
        </authorList>
    </citation>
    <scope>NUCLEOTIDE SEQUENCE [LARGE SCALE GENOMIC DNA]</scope>
    <source>
        <strain evidence="4 5">JCM 10635</strain>
        <plasmid evidence="4 5">unnamed1</plasmid>
    </source>
</reference>
<evidence type="ECO:0000313" key="4">
    <source>
        <dbReference type="EMBL" id="QCC56394.1"/>
    </source>
</evidence>
<feature type="transmembrane region" description="Helical" evidence="2">
    <location>
        <begin position="78"/>
        <end position="101"/>
    </location>
</feature>
<feature type="transmembrane region" description="Helical" evidence="2">
    <location>
        <begin position="183"/>
        <end position="200"/>
    </location>
</feature>
<evidence type="ECO:0000256" key="1">
    <source>
        <dbReference type="SAM" id="MobiDB-lite"/>
    </source>
</evidence>
<dbReference type="InterPro" id="IPR042150">
    <property type="entry name" value="MmRce1-like"/>
</dbReference>
<sequence length="291" mass="32166">MNTDLQAFTRSHQVALFFVLTIAFSWTMYGVEFVVDSPPIALGVFGPLLAAAFLTWVTGGNLRQWVGQLFIWRVNGRWYLFVLVGFPIIFVGGSTAIYVALTGETIAPGVLPERVWIALFFLAFQILTAGLGEELGWRGFALPRLQDQYNALIASLVIGFFWALWHLPLFFQPDSYQAQMGPVIYLIDGFMLSILFTWAYNSTGGSVLIAALLHGVFNMTLVLYPHEGELDIAEFPYLMGVSRSVLMLVIAVLIVAVYGRTLTTRESIPGTEHAGGVSVDRPHNGGNVHED</sequence>
<feature type="transmembrane region" description="Helical" evidence="2">
    <location>
        <begin position="12"/>
        <end position="31"/>
    </location>
</feature>
<feature type="domain" description="CAAX prenyl protease 2/Lysostaphin resistance protein A-like" evidence="3">
    <location>
        <begin position="118"/>
        <end position="219"/>
    </location>
</feature>
<feature type="region of interest" description="Disordered" evidence="1">
    <location>
        <begin position="269"/>
        <end position="291"/>
    </location>
</feature>
<gene>
    <name evidence="4" type="ORF">DV706_17855</name>
</gene>
<organism evidence="4 5">
    <name type="scientific">Natronorubrum bangense</name>
    <dbReference type="NCBI Taxonomy" id="61858"/>
    <lineage>
        <taxon>Archaea</taxon>
        <taxon>Methanobacteriati</taxon>
        <taxon>Methanobacteriota</taxon>
        <taxon>Stenosarchaea group</taxon>
        <taxon>Halobacteria</taxon>
        <taxon>Halobacteriales</taxon>
        <taxon>Natrialbaceae</taxon>
        <taxon>Natronorubrum</taxon>
    </lineage>
</organism>
<dbReference type="EMBL" id="CP031306">
    <property type="protein sequence ID" value="QCC56394.1"/>
    <property type="molecule type" value="Genomic_DNA"/>
</dbReference>
<keyword evidence="2" id="KW-0472">Membrane</keyword>
<feature type="transmembrane region" description="Helical" evidence="2">
    <location>
        <begin position="37"/>
        <end position="57"/>
    </location>
</feature>
<geneLocation type="plasmid" evidence="4">
    <name>unnamed1</name>
</geneLocation>
<protein>
    <submittedName>
        <fullName evidence="4">CPBP family intramembrane metalloprotease</fullName>
    </submittedName>
</protein>
<keyword evidence="2" id="KW-0812">Transmembrane</keyword>
<feature type="transmembrane region" description="Helical" evidence="2">
    <location>
        <begin position="149"/>
        <end position="171"/>
    </location>
</feature>
<keyword evidence="2" id="KW-1133">Transmembrane helix</keyword>
<dbReference type="GO" id="GO:0004175">
    <property type="term" value="F:endopeptidase activity"/>
    <property type="evidence" value="ECO:0007669"/>
    <property type="project" value="UniProtKB-ARBA"/>
</dbReference>
<dbReference type="Pfam" id="PF02517">
    <property type="entry name" value="Rce1-like"/>
    <property type="match status" value="1"/>
</dbReference>
<evidence type="ECO:0000256" key="2">
    <source>
        <dbReference type="SAM" id="Phobius"/>
    </source>
</evidence>
<dbReference type="AlphaFoldDB" id="A0A4D6HQU1"/>
<keyword evidence="4" id="KW-0482">Metalloprotease</keyword>
<dbReference type="Proteomes" id="UP000296822">
    <property type="component" value="Plasmid unnamed1"/>
</dbReference>
<dbReference type="GO" id="GO:0080120">
    <property type="term" value="P:CAAX-box protein maturation"/>
    <property type="evidence" value="ECO:0007669"/>
    <property type="project" value="UniProtKB-ARBA"/>
</dbReference>
<accession>A0A4D6HQU1</accession>
<feature type="compositionally biased region" description="Basic and acidic residues" evidence="1">
    <location>
        <begin position="280"/>
        <end position="291"/>
    </location>
</feature>
<dbReference type="GO" id="GO:0006508">
    <property type="term" value="P:proteolysis"/>
    <property type="evidence" value="ECO:0007669"/>
    <property type="project" value="UniProtKB-KW"/>
</dbReference>
<dbReference type="GeneID" id="39853143"/>
<dbReference type="PANTHER" id="PTHR35797">
    <property type="entry name" value="PROTEASE-RELATED"/>
    <property type="match status" value="1"/>
</dbReference>
<proteinExistence type="predicted"/>
<dbReference type="KEGG" id="nbg:DV706_17855"/>
<dbReference type="PANTHER" id="PTHR35797:SF1">
    <property type="entry name" value="PROTEASE"/>
    <property type="match status" value="1"/>
</dbReference>
<feature type="transmembrane region" description="Helical" evidence="2">
    <location>
        <begin position="207"/>
        <end position="225"/>
    </location>
</feature>
<keyword evidence="4" id="KW-0378">Hydrolase</keyword>
<name>A0A4D6HQU1_9EURY</name>
<dbReference type="GO" id="GO:0008237">
    <property type="term" value="F:metallopeptidase activity"/>
    <property type="evidence" value="ECO:0007669"/>
    <property type="project" value="UniProtKB-KW"/>
</dbReference>
<dbReference type="RefSeq" id="WP_006066950.1">
    <property type="nucleotide sequence ID" value="NZ_CP031306.1"/>
</dbReference>
<keyword evidence="4" id="KW-0614">Plasmid</keyword>
<feature type="transmembrane region" description="Helical" evidence="2">
    <location>
        <begin position="116"/>
        <end position="137"/>
    </location>
</feature>
<dbReference type="InterPro" id="IPR003675">
    <property type="entry name" value="Rce1/LyrA-like_dom"/>
</dbReference>
<keyword evidence="4" id="KW-0645">Protease</keyword>
<evidence type="ECO:0000313" key="5">
    <source>
        <dbReference type="Proteomes" id="UP000296822"/>
    </source>
</evidence>
<feature type="transmembrane region" description="Helical" evidence="2">
    <location>
        <begin position="237"/>
        <end position="258"/>
    </location>
</feature>
<evidence type="ECO:0000259" key="3">
    <source>
        <dbReference type="Pfam" id="PF02517"/>
    </source>
</evidence>